<sequence length="227" mass="27592">MEKQLQINILPIENNSFSFSMFCKKYNQFEKNELLYFTRINGELYGISFCEYQNYIKKEFTSFDNIDLTKWYLFNLLHENCKTQEMNFQIFRKFTYRIDVVVNSDYYGDEVISITPTYLNSNKNFGFILNYRFKKRDEMPFSIEIQKRSLSLDKNGHENKDYYIDKNIKITNFINKYYEKIFYFQGVLVKKSFETVIATTLMTKRYEFGNRQQDNSQFQGIKKIWSL</sequence>
<reference evidence="1 2" key="1">
    <citation type="submission" date="2018-08" db="EMBL/GenBank/DDBJ databases">
        <authorList>
            <person name="Clegg S.R."/>
            <person name="Carter S.D."/>
            <person name="Radford A.D."/>
            <person name="Darby A."/>
            <person name="Hall N."/>
            <person name="Birtles R."/>
            <person name="Evans N.J."/>
        </authorList>
    </citation>
    <scope>NUCLEOTIDE SEQUENCE [LARGE SCALE GENOMIC DNA]</scope>
    <source>
        <strain evidence="1 2">ATCC 700293</strain>
    </source>
</reference>
<name>A0ABX7LWL5_TREMD</name>
<evidence type="ECO:0000313" key="2">
    <source>
        <dbReference type="Proteomes" id="UP000663454"/>
    </source>
</evidence>
<dbReference type="RefSeq" id="WP_206180977.1">
    <property type="nucleotide sequence ID" value="NZ_CP027017.1"/>
</dbReference>
<proteinExistence type="predicted"/>
<keyword evidence="2" id="KW-1185">Reference proteome</keyword>
<gene>
    <name evidence="1" type="ORF">DWB79_06350</name>
</gene>
<dbReference type="Proteomes" id="UP000663454">
    <property type="component" value="Chromosome"/>
</dbReference>
<organism evidence="1 2">
    <name type="scientific">Treponema medium</name>
    <dbReference type="NCBI Taxonomy" id="58231"/>
    <lineage>
        <taxon>Bacteria</taxon>
        <taxon>Pseudomonadati</taxon>
        <taxon>Spirochaetota</taxon>
        <taxon>Spirochaetia</taxon>
        <taxon>Spirochaetales</taxon>
        <taxon>Treponemataceae</taxon>
        <taxon>Treponema</taxon>
    </lineage>
</organism>
<evidence type="ECO:0000313" key="1">
    <source>
        <dbReference type="EMBL" id="QSH97371.1"/>
    </source>
</evidence>
<dbReference type="EMBL" id="CP031393">
    <property type="protein sequence ID" value="QSH97371.1"/>
    <property type="molecule type" value="Genomic_DNA"/>
</dbReference>
<protein>
    <submittedName>
        <fullName evidence="1">Uncharacterized protein</fullName>
    </submittedName>
</protein>
<accession>A0ABX7LWL5</accession>